<evidence type="ECO:0000313" key="2">
    <source>
        <dbReference type="EMBL" id="RSH79318.1"/>
    </source>
</evidence>
<name>A0A427XKF5_9TREE</name>
<dbReference type="InterPro" id="IPR050276">
    <property type="entry name" value="MshD_Acetyltransferase"/>
</dbReference>
<dbReference type="CDD" id="cd04301">
    <property type="entry name" value="NAT_SF"/>
    <property type="match status" value="2"/>
</dbReference>
<dbReference type="Proteomes" id="UP000279236">
    <property type="component" value="Unassembled WGS sequence"/>
</dbReference>
<proteinExistence type="predicted"/>
<reference evidence="2 3" key="1">
    <citation type="submission" date="2018-11" db="EMBL/GenBank/DDBJ databases">
        <title>Genome sequence of Apiotrichum porosum DSM 27194.</title>
        <authorList>
            <person name="Aliyu H."/>
            <person name="Gorte O."/>
            <person name="Ochsenreither K."/>
        </authorList>
    </citation>
    <scope>NUCLEOTIDE SEQUENCE [LARGE SCALE GENOMIC DNA]</scope>
    <source>
        <strain evidence="2 3">DSM 27194</strain>
    </source>
</reference>
<dbReference type="InterPro" id="IPR016181">
    <property type="entry name" value="Acyl_CoA_acyltransferase"/>
</dbReference>
<evidence type="ECO:0000313" key="3">
    <source>
        <dbReference type="Proteomes" id="UP000279236"/>
    </source>
</evidence>
<gene>
    <name evidence="2" type="ORF">EHS24_001359</name>
</gene>
<dbReference type="Pfam" id="PF00583">
    <property type="entry name" value="Acetyltransf_1"/>
    <property type="match status" value="2"/>
</dbReference>
<dbReference type="OrthoDB" id="47059at2759"/>
<dbReference type="GeneID" id="39585902"/>
<keyword evidence="3" id="KW-1185">Reference proteome</keyword>
<dbReference type="InterPro" id="IPR000182">
    <property type="entry name" value="GNAT_dom"/>
</dbReference>
<feature type="domain" description="N-acetyltransferase" evidence="1">
    <location>
        <begin position="195"/>
        <end position="317"/>
    </location>
</feature>
<dbReference type="Gene3D" id="3.40.630.30">
    <property type="match status" value="2"/>
</dbReference>
<dbReference type="SUPFAM" id="SSF55729">
    <property type="entry name" value="Acyl-CoA N-acyltransferases (Nat)"/>
    <property type="match status" value="2"/>
</dbReference>
<dbReference type="EMBL" id="RSCE01000010">
    <property type="protein sequence ID" value="RSH79318.1"/>
    <property type="molecule type" value="Genomic_DNA"/>
</dbReference>
<dbReference type="RefSeq" id="XP_028474465.1">
    <property type="nucleotide sequence ID" value="XM_028617158.1"/>
</dbReference>
<feature type="domain" description="N-acetyltransferase" evidence="1">
    <location>
        <begin position="3"/>
        <end position="180"/>
    </location>
</feature>
<protein>
    <recommendedName>
        <fullName evidence="1">N-acetyltransferase domain-containing protein</fullName>
    </recommendedName>
</protein>
<dbReference type="STRING" id="105984.A0A427XKF5"/>
<dbReference type="PROSITE" id="PS51186">
    <property type="entry name" value="GNAT"/>
    <property type="match status" value="2"/>
</dbReference>
<accession>A0A427XKF5</accession>
<evidence type="ECO:0000259" key="1">
    <source>
        <dbReference type="PROSITE" id="PS51186"/>
    </source>
</evidence>
<dbReference type="AlphaFoldDB" id="A0A427XKF5"/>
<sequence length="317" mass="33912">MSFTISTYTPGASTATLHAIWQSAYASLHPTFSLPAAKLHQLVNTPLAKVFISTAASGEVAGFVLTYLVRIGSSSPKLQHYKGTLAALVVSDAYQGQGAGTALHDAALAYLEPAVRDSLTRSTPPAAHSEIMFGSIVPRIFPGLPGMPAMERARAWFTKRGWNFLDGDMQIDLYGKLPTSVDQEVFKVAAVQNGITFRPATPADNEAIMALQSDNFEDYTVNGVIIGSAIVAMPGSPIHDVLAWPCTLGERCGSISCVGVSHSARGKGAGVTLVAEGMQGLTARGADGVFVDWVRMKNFYERFGLHQWESAYWDAAR</sequence>
<dbReference type="PANTHER" id="PTHR43617">
    <property type="entry name" value="L-AMINO ACID N-ACETYLTRANSFERASE"/>
    <property type="match status" value="1"/>
</dbReference>
<dbReference type="GO" id="GO:0016747">
    <property type="term" value="F:acyltransferase activity, transferring groups other than amino-acyl groups"/>
    <property type="evidence" value="ECO:0007669"/>
    <property type="project" value="InterPro"/>
</dbReference>
<organism evidence="2 3">
    <name type="scientific">Apiotrichum porosum</name>
    <dbReference type="NCBI Taxonomy" id="105984"/>
    <lineage>
        <taxon>Eukaryota</taxon>
        <taxon>Fungi</taxon>
        <taxon>Dikarya</taxon>
        <taxon>Basidiomycota</taxon>
        <taxon>Agaricomycotina</taxon>
        <taxon>Tremellomycetes</taxon>
        <taxon>Trichosporonales</taxon>
        <taxon>Trichosporonaceae</taxon>
        <taxon>Apiotrichum</taxon>
    </lineage>
</organism>
<comment type="caution">
    <text evidence="2">The sequence shown here is derived from an EMBL/GenBank/DDBJ whole genome shotgun (WGS) entry which is preliminary data.</text>
</comment>